<dbReference type="Proteomes" id="UP000749471">
    <property type="component" value="Unassembled WGS sequence"/>
</dbReference>
<dbReference type="EMBL" id="JAHLPM010000002">
    <property type="protein sequence ID" value="MBU5437115.1"/>
    <property type="molecule type" value="Genomic_DNA"/>
</dbReference>
<evidence type="ECO:0000313" key="7">
    <source>
        <dbReference type="EMBL" id="MBU5437115.1"/>
    </source>
</evidence>
<dbReference type="PANTHER" id="PTHR43025:SF3">
    <property type="entry name" value="MONOGALACTOSYLDIACYLGLYCEROL SYNTHASE 1, CHLOROPLASTIC"/>
    <property type="match status" value="1"/>
</dbReference>
<protein>
    <submittedName>
        <fullName evidence="7">Glycosyltransferase</fullName>
        <ecNumber evidence="7">2.4.-.-</ecNumber>
    </submittedName>
</protein>
<proteinExistence type="inferred from homology"/>
<name>A0ABS6E2I4_9FIRM</name>
<comment type="subcellular location">
    <subcellularLocation>
        <location evidence="1">Membrane</location>
    </subcellularLocation>
</comment>
<dbReference type="Pfam" id="PF04101">
    <property type="entry name" value="Glyco_tran_28_C"/>
    <property type="match status" value="1"/>
</dbReference>
<dbReference type="InterPro" id="IPR007235">
    <property type="entry name" value="Glyco_trans_28_C"/>
</dbReference>
<comment type="caution">
    <text evidence="7">The sequence shown here is derived from an EMBL/GenBank/DDBJ whole genome shotgun (WGS) entry which is preliminary data.</text>
</comment>
<feature type="domain" description="Glycosyl transferase family 28 C-terminal" evidence="5">
    <location>
        <begin position="198"/>
        <end position="343"/>
    </location>
</feature>
<dbReference type="InterPro" id="IPR050519">
    <property type="entry name" value="Glycosyltransf_28_UgtP"/>
</dbReference>
<evidence type="ECO:0000259" key="6">
    <source>
        <dbReference type="Pfam" id="PF06925"/>
    </source>
</evidence>
<sequence>MEKVLIFTAATGGGHNEAASSLEKEFIKNGYEVKKVDILKEINKMLDILISDSYRILASKLPKFYGSLYEISNKEITNKFITKSFTKIARQKVFHIILGEDPSLIIGTHAFTVSVIGYLKANKLINIPFISVITDYEAHQTYIDNNVDAYITGSIYTSKTLEKYGIERDRIYPYGIPIKREFFRSFNTEEFKKEHFQILLMAGSLGLKNIKKALKSIITLQRNFHIVVVCGNNNELKKSIEKTYTDLINNGKIRLYGFTKEIPYLMETSNIIITKPGGLTVSEAIAKKLPMIIPYYIPGQEKENLDFLVKQNVAIYVDEENHISKIVEKIMDNPEILESMRNNMTKLAKQFCLDNICKLGKKLIEDYNCGVGVVDEG</sequence>
<keyword evidence="4 7" id="KW-0808">Transferase</keyword>
<evidence type="ECO:0000313" key="8">
    <source>
        <dbReference type="Proteomes" id="UP000749471"/>
    </source>
</evidence>
<evidence type="ECO:0000256" key="1">
    <source>
        <dbReference type="ARBA" id="ARBA00004370"/>
    </source>
</evidence>
<dbReference type="RefSeq" id="WP_216516881.1">
    <property type="nucleotide sequence ID" value="NZ_JAHLPM010000002.1"/>
</dbReference>
<gene>
    <name evidence="7" type="ORF">KQI42_03780</name>
</gene>
<evidence type="ECO:0000256" key="3">
    <source>
        <dbReference type="ARBA" id="ARBA00022676"/>
    </source>
</evidence>
<keyword evidence="3 7" id="KW-0328">Glycosyltransferase</keyword>
<comment type="similarity">
    <text evidence="2">Belongs to the glycosyltransferase 28 family.</text>
</comment>
<reference evidence="7 8" key="1">
    <citation type="submission" date="2021-06" db="EMBL/GenBank/DDBJ databases">
        <authorList>
            <person name="Sun Q."/>
            <person name="Li D."/>
        </authorList>
    </citation>
    <scope>NUCLEOTIDE SEQUENCE [LARGE SCALE GENOMIC DNA]</scope>
    <source>
        <strain evidence="7 8">MSJ-40</strain>
    </source>
</reference>
<dbReference type="GO" id="GO:0016757">
    <property type="term" value="F:glycosyltransferase activity"/>
    <property type="evidence" value="ECO:0007669"/>
    <property type="project" value="UniProtKB-KW"/>
</dbReference>
<organism evidence="7 8">
    <name type="scientific">Tissierella simiarum</name>
    <dbReference type="NCBI Taxonomy" id="2841534"/>
    <lineage>
        <taxon>Bacteria</taxon>
        <taxon>Bacillati</taxon>
        <taxon>Bacillota</taxon>
        <taxon>Tissierellia</taxon>
        <taxon>Tissierellales</taxon>
        <taxon>Tissierellaceae</taxon>
        <taxon>Tissierella</taxon>
    </lineage>
</organism>
<dbReference type="Pfam" id="PF06925">
    <property type="entry name" value="MGDG_synth"/>
    <property type="match status" value="1"/>
</dbReference>
<keyword evidence="8" id="KW-1185">Reference proteome</keyword>
<dbReference type="InterPro" id="IPR009695">
    <property type="entry name" value="Diacylglyc_glucosyltr_N"/>
</dbReference>
<feature type="domain" description="Diacylglycerol glucosyltransferase N-terminal" evidence="6">
    <location>
        <begin position="15"/>
        <end position="178"/>
    </location>
</feature>
<dbReference type="EC" id="2.4.-.-" evidence="7"/>
<accession>A0ABS6E2I4</accession>
<evidence type="ECO:0000259" key="5">
    <source>
        <dbReference type="Pfam" id="PF04101"/>
    </source>
</evidence>
<evidence type="ECO:0000256" key="4">
    <source>
        <dbReference type="ARBA" id="ARBA00022679"/>
    </source>
</evidence>
<dbReference type="PANTHER" id="PTHR43025">
    <property type="entry name" value="MONOGALACTOSYLDIACYLGLYCEROL SYNTHASE"/>
    <property type="match status" value="1"/>
</dbReference>
<evidence type="ECO:0000256" key="2">
    <source>
        <dbReference type="ARBA" id="ARBA00006962"/>
    </source>
</evidence>